<gene>
    <name evidence="1" type="ORF">VIS_S3CEB40034</name>
</gene>
<reference evidence="1" key="2">
    <citation type="submission" date="2012-02" db="EMBL/GenBank/DDBJ databases">
        <authorList>
            <person name="Genoscope - CEA"/>
        </authorList>
    </citation>
    <scope>NUCLEOTIDE SEQUENCE</scope>
</reference>
<accession>H6RID5</accession>
<protein>
    <submittedName>
        <fullName evidence="1">Uncharacterized protein</fullName>
    </submittedName>
</protein>
<sequence>MLNSFYYVLFSLQKYSFLSGLESVFSSFKSFFLNKSH</sequence>
<dbReference type="EMBL" id="FO117619">
    <property type="protein sequence ID" value="CCG00881.1"/>
    <property type="molecule type" value="Genomic_DNA"/>
</dbReference>
<reference evidence="1" key="1">
    <citation type="journal article" date="2012" name="Environ. Microbiol.">
        <title>Genomic content of uncultured Bacteroidetes from contrasting oceanic provinces in the North Atlantic Ocean.</title>
        <authorList>
            <person name="Gomez-Pereira P.R."/>
            <person name="Schuler M."/>
            <person name="Fuchs B.M."/>
            <person name="Bennke C."/>
            <person name="Teeling H."/>
            <person name="Waldmann J."/>
            <person name="Richter M."/>
            <person name="Barbe V."/>
            <person name="Bataille E."/>
            <person name="Glockner F.O."/>
            <person name="Amann R."/>
        </authorList>
    </citation>
    <scope>NUCLEOTIDE SEQUENCE</scope>
</reference>
<evidence type="ECO:0000313" key="1">
    <source>
        <dbReference type="EMBL" id="CCG00881.1"/>
    </source>
</evidence>
<proteinExistence type="predicted"/>
<organism evidence="1">
    <name type="scientific">uncultured Flavobacteriia bacterium</name>
    <dbReference type="NCBI Taxonomy" id="212695"/>
    <lineage>
        <taxon>Bacteria</taxon>
        <taxon>Pseudomonadati</taxon>
        <taxon>Bacteroidota</taxon>
        <taxon>Flavobacteriia</taxon>
        <taxon>environmental samples</taxon>
    </lineage>
</organism>
<name>H6RID5_9BACT</name>
<dbReference type="AlphaFoldDB" id="H6RID5"/>